<dbReference type="AlphaFoldDB" id="A0AA35CIE2"/>
<dbReference type="PANTHER" id="PTHR42949">
    <property type="entry name" value="ANAEROBIC GLYCEROL-3-PHOSPHATE DEHYDROGENASE SUBUNIT B"/>
    <property type="match status" value="1"/>
</dbReference>
<dbReference type="InterPro" id="IPR036188">
    <property type="entry name" value="FAD/NAD-bd_sf"/>
</dbReference>
<dbReference type="GO" id="GO:0016491">
    <property type="term" value="F:oxidoreductase activity"/>
    <property type="evidence" value="ECO:0007669"/>
    <property type="project" value="UniProtKB-KW"/>
</dbReference>
<dbReference type="CDD" id="cd19946">
    <property type="entry name" value="GlpA-like_Fer2_BFD-like"/>
    <property type="match status" value="1"/>
</dbReference>
<dbReference type="PRINTS" id="PR00469">
    <property type="entry name" value="PNDRDTASEII"/>
</dbReference>
<keyword evidence="1" id="KW-0560">Oxidoreductase</keyword>
<dbReference type="EMBL" id="AP025628">
    <property type="protein sequence ID" value="BDG59542.1"/>
    <property type="molecule type" value="Genomic_DNA"/>
</dbReference>
<sequence length="436" mass="44459">MRADVVVIGSGPAGLSAARAAAAAGVQVVVVEEAPWAGGRLACRVDTLDSPPALAGRRADQAARELVAAAGAAGATIETGTLAWGLFPGAPGTVAVRRDGRVEAVEAGAVVVATGSLPAPYPFTGWTLPGVMTAPAVERLINRHGFLPGRQAVVVGDTSEAGRVARLLELCGAAVEQVQDIESAGGQGRVEEVTVGGQTRPADLVVLAVGRLPQVELLNAAGCPIGADGVPQHDPSTGRTPLVGVFVAGSAGGAGNLAMSIGSGAIAGISAAEHVGALTRAEAAARRWDLIRQLPPPARLSAPERPLPVDEFALVCRCEEIPRTEVEDAIRAGARTVDDVKRMTRCGMGFCQGKNCTRTVMNLLALRGAATRGQAGSGAAAPGGPLRPDRPGAVELRPMRLRPPVRPVRLGELAAAGRDVSLLERAIHPEGEEPHP</sequence>
<dbReference type="Pfam" id="PF07992">
    <property type="entry name" value="Pyr_redox_2"/>
    <property type="match status" value="1"/>
</dbReference>
<dbReference type="RefSeq" id="WP_264843662.1">
    <property type="nucleotide sequence ID" value="NZ_AP025628.1"/>
</dbReference>
<gene>
    <name evidence="5" type="primary">ooxA</name>
    <name evidence="5" type="ORF">caldi_06320</name>
</gene>
<feature type="domain" description="BFD-like [2Fe-2S]-binding" evidence="3">
    <location>
        <begin position="314"/>
        <end position="365"/>
    </location>
</feature>
<reference evidence="5" key="1">
    <citation type="submission" date="2022-03" db="EMBL/GenBank/DDBJ databases">
        <title>Complete genome sequence of Caldinitratiruptor microaerophilus.</title>
        <authorList>
            <person name="Mukaiyama R."/>
            <person name="Nishiyama T."/>
            <person name="Ueda K."/>
        </authorList>
    </citation>
    <scope>NUCLEOTIDE SEQUENCE</scope>
    <source>
        <strain evidence="5">JCM 16183</strain>
    </source>
</reference>
<keyword evidence="6" id="KW-1185">Reference proteome</keyword>
<feature type="domain" description="FAD/NAD(P)-binding" evidence="4">
    <location>
        <begin position="4"/>
        <end position="126"/>
    </location>
</feature>
<dbReference type="Proteomes" id="UP001163687">
    <property type="component" value="Chromosome"/>
</dbReference>
<evidence type="ECO:0000313" key="6">
    <source>
        <dbReference type="Proteomes" id="UP001163687"/>
    </source>
</evidence>
<evidence type="ECO:0000256" key="2">
    <source>
        <dbReference type="SAM" id="MobiDB-lite"/>
    </source>
</evidence>
<dbReference type="PANTHER" id="PTHR42949:SF3">
    <property type="entry name" value="ANAEROBIC GLYCEROL-3-PHOSPHATE DEHYDROGENASE SUBUNIT B"/>
    <property type="match status" value="1"/>
</dbReference>
<dbReference type="KEGG" id="cmic:caldi_06320"/>
<dbReference type="PRINTS" id="PR00368">
    <property type="entry name" value="FADPNR"/>
</dbReference>
<dbReference type="InterPro" id="IPR051691">
    <property type="entry name" value="Metab_Enz_Cyan_OpOx_G3PDH"/>
</dbReference>
<dbReference type="Gene3D" id="1.10.10.1100">
    <property type="entry name" value="BFD-like [2Fe-2S]-binding domain"/>
    <property type="match status" value="1"/>
</dbReference>
<evidence type="ECO:0000259" key="3">
    <source>
        <dbReference type="Pfam" id="PF04324"/>
    </source>
</evidence>
<name>A0AA35CIE2_9FIRM</name>
<dbReference type="Gene3D" id="3.50.50.60">
    <property type="entry name" value="FAD/NAD(P)-binding domain"/>
    <property type="match status" value="1"/>
</dbReference>
<dbReference type="InterPro" id="IPR041854">
    <property type="entry name" value="BFD-like_2Fe2S-bd_dom_sf"/>
</dbReference>
<dbReference type="SUPFAM" id="SSF51905">
    <property type="entry name" value="FAD/NAD(P)-binding domain"/>
    <property type="match status" value="1"/>
</dbReference>
<proteinExistence type="predicted"/>
<evidence type="ECO:0000313" key="5">
    <source>
        <dbReference type="EMBL" id="BDG59542.1"/>
    </source>
</evidence>
<accession>A0AA35CIE2</accession>
<evidence type="ECO:0000259" key="4">
    <source>
        <dbReference type="Pfam" id="PF07992"/>
    </source>
</evidence>
<dbReference type="InterPro" id="IPR007419">
    <property type="entry name" value="BFD-like_2Fe2S-bd_dom"/>
</dbReference>
<feature type="region of interest" description="Disordered" evidence="2">
    <location>
        <begin position="374"/>
        <end position="393"/>
    </location>
</feature>
<protein>
    <submittedName>
        <fullName evidence="5">FAD/NAD(P)-binding oxidoreductase</fullName>
    </submittedName>
</protein>
<evidence type="ECO:0000256" key="1">
    <source>
        <dbReference type="ARBA" id="ARBA00023002"/>
    </source>
</evidence>
<dbReference type="Pfam" id="PF04324">
    <property type="entry name" value="Fer2_BFD"/>
    <property type="match status" value="1"/>
</dbReference>
<feature type="compositionally biased region" description="Low complexity" evidence="2">
    <location>
        <begin position="374"/>
        <end position="386"/>
    </location>
</feature>
<organism evidence="5 6">
    <name type="scientific">Caldinitratiruptor microaerophilus</name>
    <dbReference type="NCBI Taxonomy" id="671077"/>
    <lineage>
        <taxon>Bacteria</taxon>
        <taxon>Bacillati</taxon>
        <taxon>Bacillota</taxon>
        <taxon>Clostridia</taxon>
        <taxon>Eubacteriales</taxon>
        <taxon>Symbiobacteriaceae</taxon>
        <taxon>Caldinitratiruptor</taxon>
    </lineage>
</organism>
<dbReference type="InterPro" id="IPR023753">
    <property type="entry name" value="FAD/NAD-binding_dom"/>
</dbReference>